<keyword evidence="1" id="KW-1133">Transmembrane helix</keyword>
<keyword evidence="3" id="KW-1185">Reference proteome</keyword>
<feature type="transmembrane region" description="Helical" evidence="1">
    <location>
        <begin position="38"/>
        <end position="60"/>
    </location>
</feature>
<gene>
    <name evidence="2" type="ORF">BZARG_2392</name>
</gene>
<dbReference type="RefSeq" id="WP_008638160.1">
    <property type="nucleotide sequence ID" value="NZ_AFXZ01000037.1"/>
</dbReference>
<keyword evidence="1" id="KW-0472">Membrane</keyword>
<comment type="caution">
    <text evidence="2">The sequence shown here is derived from an EMBL/GenBank/DDBJ whole genome shotgun (WGS) entry which is preliminary data.</text>
</comment>
<proteinExistence type="predicted"/>
<dbReference type="STRING" id="1046627.BZARG_2392"/>
<evidence type="ECO:0000313" key="3">
    <source>
        <dbReference type="Proteomes" id="UP000003730"/>
    </source>
</evidence>
<evidence type="ECO:0000313" key="2">
    <source>
        <dbReference type="EMBL" id="EGV42942.1"/>
    </source>
</evidence>
<feature type="transmembrane region" description="Helical" evidence="1">
    <location>
        <begin position="7"/>
        <end position="26"/>
    </location>
</feature>
<dbReference type="AlphaFoldDB" id="G2EF19"/>
<dbReference type="OrthoDB" id="1179726at2"/>
<dbReference type="EMBL" id="AFXZ01000037">
    <property type="protein sequence ID" value="EGV42942.1"/>
    <property type="molecule type" value="Genomic_DNA"/>
</dbReference>
<organism evidence="2 3">
    <name type="scientific">Bizionia argentinensis JUB59</name>
    <dbReference type="NCBI Taxonomy" id="1046627"/>
    <lineage>
        <taxon>Bacteria</taxon>
        <taxon>Pseudomonadati</taxon>
        <taxon>Bacteroidota</taxon>
        <taxon>Flavobacteriia</taxon>
        <taxon>Flavobacteriales</taxon>
        <taxon>Flavobacteriaceae</taxon>
        <taxon>Bizionia</taxon>
    </lineage>
</organism>
<keyword evidence="1" id="KW-0812">Transmembrane</keyword>
<protein>
    <submittedName>
        <fullName evidence="2">Uncharacterized protein</fullName>
    </submittedName>
</protein>
<reference evidence="2 3" key="1">
    <citation type="journal article" date="2008" name="Int. J. Syst. Evol. Microbiol.">
        <title>Bizionia argentinensis sp. nov., isolated from surface marine water in Antarctica.</title>
        <authorList>
            <person name="Bercovich A."/>
            <person name="Vazquez S.C."/>
            <person name="Yankilevich P."/>
            <person name="Coria S.H."/>
            <person name="Foti M."/>
            <person name="Hernandez E."/>
            <person name="Vidal A."/>
            <person name="Ruberto L."/>
            <person name="Melo C."/>
            <person name="Marenssi S."/>
            <person name="Criscuolo M."/>
            <person name="Memoli M."/>
            <person name="Arguelles M."/>
            <person name="Mac Cormack W.P."/>
        </authorList>
    </citation>
    <scope>NUCLEOTIDE SEQUENCE [LARGE SCALE GENOMIC DNA]</scope>
    <source>
        <strain evidence="2 3">JUB59</strain>
    </source>
</reference>
<accession>G2EF19</accession>
<name>G2EF19_9FLAO</name>
<sequence>MFSTKQIVFGILFAIVFIGVLVYTYRKDLALHKVHYKGTAWVLVAFICFVMFIVSIKWLFQ</sequence>
<evidence type="ECO:0000256" key="1">
    <source>
        <dbReference type="SAM" id="Phobius"/>
    </source>
</evidence>
<dbReference type="Proteomes" id="UP000003730">
    <property type="component" value="Unassembled WGS sequence"/>
</dbReference>